<feature type="transmembrane region" description="Helical" evidence="1">
    <location>
        <begin position="58"/>
        <end position="84"/>
    </location>
</feature>
<protein>
    <submittedName>
        <fullName evidence="2">Uncharacterized protein</fullName>
    </submittedName>
</protein>
<sequence>MSTQPAAPHAPNQSAEPSFRASFDWFAPYLIVLVTGLITVGIYALAWWNAGSIIPLPVFVALFCIPVLLGWWVSGAAFATVIGLALRVHWALRSALTLVICLCATIVVHFLIIEMFNTGFYGVPAMIIPGWIY</sequence>
<organism evidence="2 3">
    <name type="scientific">Brevibacterium casei</name>
    <dbReference type="NCBI Taxonomy" id="33889"/>
    <lineage>
        <taxon>Bacteria</taxon>
        <taxon>Bacillati</taxon>
        <taxon>Actinomycetota</taxon>
        <taxon>Actinomycetes</taxon>
        <taxon>Micrococcales</taxon>
        <taxon>Brevibacteriaceae</taxon>
        <taxon>Brevibacterium</taxon>
    </lineage>
</organism>
<evidence type="ECO:0000313" key="3">
    <source>
        <dbReference type="Proteomes" id="UP000595374"/>
    </source>
</evidence>
<keyword evidence="1" id="KW-0812">Transmembrane</keyword>
<feature type="transmembrane region" description="Helical" evidence="1">
    <location>
        <begin position="90"/>
        <end position="112"/>
    </location>
</feature>
<accession>A0A7T4A151</accession>
<proteinExistence type="predicted"/>
<keyword evidence="1" id="KW-0472">Membrane</keyword>
<reference evidence="2 3" key="1">
    <citation type="submission" date="2020-12" db="EMBL/GenBank/DDBJ databases">
        <title>FDA dAtabase for Regulatory Grade micrObial Sequences (FDA-ARGOS): Supporting development and validation of Infectious Disease Dx tests.</title>
        <authorList>
            <person name="Sproer C."/>
            <person name="Gronow S."/>
            <person name="Severitt S."/>
            <person name="Schroder I."/>
            <person name="Tallon L."/>
            <person name="Sadzewicz L."/>
            <person name="Zhao X."/>
            <person name="Boylan J."/>
            <person name="Ott S."/>
            <person name="Bowen H."/>
            <person name="Vavikolanu K."/>
            <person name="Mehta A."/>
            <person name="Aluvathingal J."/>
            <person name="Nadendla S."/>
            <person name="Lowell S."/>
            <person name="Myers T."/>
            <person name="Yan Y."/>
            <person name="Sichtig H."/>
        </authorList>
    </citation>
    <scope>NUCLEOTIDE SEQUENCE [LARGE SCALE GENOMIC DNA]</scope>
    <source>
        <strain evidence="2 3">FDAARGOS_990</strain>
    </source>
</reference>
<evidence type="ECO:0000256" key="1">
    <source>
        <dbReference type="SAM" id="Phobius"/>
    </source>
</evidence>
<dbReference type="EMBL" id="CP065989">
    <property type="protein sequence ID" value="QQB15384.1"/>
    <property type="molecule type" value="Genomic_DNA"/>
</dbReference>
<gene>
    <name evidence="2" type="ORF">I6H47_05430</name>
</gene>
<keyword evidence="1" id="KW-1133">Transmembrane helix</keyword>
<dbReference type="Proteomes" id="UP000595374">
    <property type="component" value="Chromosome"/>
</dbReference>
<feature type="transmembrane region" description="Helical" evidence="1">
    <location>
        <begin position="26"/>
        <end position="46"/>
    </location>
</feature>
<name>A0A7T4A151_9MICO</name>
<dbReference type="RefSeq" id="WP_140955347.1">
    <property type="nucleotide sequence ID" value="NZ_CP065989.1"/>
</dbReference>
<evidence type="ECO:0000313" key="2">
    <source>
        <dbReference type="EMBL" id="QQB15384.1"/>
    </source>
</evidence>
<dbReference type="AlphaFoldDB" id="A0A7T4A151"/>